<keyword evidence="2 4" id="KW-0442">Lipid degradation</keyword>
<name>A0A7X9ZHX8_STACP</name>
<dbReference type="PANTHER" id="PTHR14226:SF57">
    <property type="entry name" value="BLR7027 PROTEIN"/>
    <property type="match status" value="1"/>
</dbReference>
<dbReference type="EMBL" id="JABBLX010000055">
    <property type="protein sequence ID" value="NMK98725.1"/>
    <property type="molecule type" value="Genomic_DNA"/>
</dbReference>
<dbReference type="GO" id="GO:0016787">
    <property type="term" value="F:hydrolase activity"/>
    <property type="evidence" value="ECO:0007669"/>
    <property type="project" value="UniProtKB-UniRule"/>
</dbReference>
<evidence type="ECO:0000259" key="5">
    <source>
        <dbReference type="PROSITE" id="PS51635"/>
    </source>
</evidence>
<evidence type="ECO:0000256" key="2">
    <source>
        <dbReference type="ARBA" id="ARBA00022963"/>
    </source>
</evidence>
<feature type="active site" description="Proton acceptor" evidence="4">
    <location>
        <position position="186"/>
    </location>
</feature>
<evidence type="ECO:0000256" key="4">
    <source>
        <dbReference type="PROSITE-ProRule" id="PRU01161"/>
    </source>
</evidence>
<dbReference type="Gene3D" id="3.40.1090.10">
    <property type="entry name" value="Cytosolic phospholipase A2 catalytic domain"/>
    <property type="match status" value="2"/>
</dbReference>
<feature type="domain" description="PNPLA" evidence="5">
    <location>
        <begin position="7"/>
        <end position="200"/>
    </location>
</feature>
<dbReference type="SUPFAM" id="SSF52151">
    <property type="entry name" value="FabD/lysophospholipase-like"/>
    <property type="match status" value="1"/>
</dbReference>
<dbReference type="InterPro" id="IPR002641">
    <property type="entry name" value="PNPLA_dom"/>
</dbReference>
<feature type="short sequence motif" description="GXSXG" evidence="4">
    <location>
        <begin position="42"/>
        <end position="46"/>
    </location>
</feature>
<feature type="active site" description="Nucleophile" evidence="4">
    <location>
        <position position="44"/>
    </location>
</feature>
<dbReference type="PROSITE" id="PS51635">
    <property type="entry name" value="PNPLA"/>
    <property type="match status" value="1"/>
</dbReference>
<gene>
    <name evidence="7" type="ORF">HHM13_11715</name>
    <name evidence="6" type="ORF">HHM24_11795</name>
</gene>
<feature type="short sequence motif" description="GXGXXG" evidence="4">
    <location>
        <begin position="11"/>
        <end position="16"/>
    </location>
</feature>
<dbReference type="PANTHER" id="PTHR14226">
    <property type="entry name" value="NEUROPATHY TARGET ESTERASE/SWISS CHEESE D.MELANOGASTER"/>
    <property type="match status" value="1"/>
</dbReference>
<keyword evidence="1 4" id="KW-0378">Hydrolase</keyword>
<sequence>MGNDKALVLGGGGITGMAWEAGVLAGLIENDINVSSADAIIGTSAGSFIGAILANQVDMKSYYLELPSQISSNDRGSLNSDLYRLWQNAFVVGKDDPIKVGQMLGDIVYTHPSKMPLNQRMHAVRQRLGNVDWTGNLFITAINAKSGQLATFNKESNIPLEEAVAASGAVPGLWPHIRLLNQDWIDGGMTSPANAMAAKDFKNIIIIAPLADGYGNLPSVNDDANKLNKNSNVITVTPNNDSQKAIGENIYSPDNLINIGHAGYEQGISIAEEIKQHHHVWMS</sequence>
<evidence type="ECO:0000256" key="1">
    <source>
        <dbReference type="ARBA" id="ARBA00022801"/>
    </source>
</evidence>
<feature type="short sequence motif" description="DGA/G" evidence="4">
    <location>
        <begin position="186"/>
        <end position="188"/>
    </location>
</feature>
<evidence type="ECO:0000256" key="3">
    <source>
        <dbReference type="ARBA" id="ARBA00023098"/>
    </source>
</evidence>
<dbReference type="Proteomes" id="UP000538955">
    <property type="component" value="Unassembled WGS sequence"/>
</dbReference>
<reference evidence="8 9" key="1">
    <citation type="submission" date="2020-04" db="EMBL/GenBank/DDBJ databases">
        <title>The Epidemiology and Molecular Characteristics of Linezolid-Resistant Staphylococcus capitis in Huashan Hospital, Shanghai.</title>
        <authorList>
            <person name="Ding L."/>
            <person name="Li P."/>
            <person name="Yang Y."/>
            <person name="Lin D."/>
            <person name="Xu X."/>
        </authorList>
    </citation>
    <scope>NUCLEOTIDE SEQUENCE [LARGE SCALE GENOMIC DNA]</scope>
    <source>
        <strain evidence="7 9">12-86</strain>
        <strain evidence="6 8">17-84</strain>
    </source>
</reference>
<protein>
    <submittedName>
        <fullName evidence="7">Patatin-like phospholipase family protein</fullName>
    </submittedName>
</protein>
<evidence type="ECO:0000313" key="6">
    <source>
        <dbReference type="EMBL" id="NMK55396.1"/>
    </source>
</evidence>
<dbReference type="EMBL" id="JABBMI010000091">
    <property type="protein sequence ID" value="NMK55396.1"/>
    <property type="molecule type" value="Genomic_DNA"/>
</dbReference>
<keyword evidence="3 4" id="KW-0443">Lipid metabolism</keyword>
<organism evidence="7 9">
    <name type="scientific">Staphylococcus capitis</name>
    <dbReference type="NCBI Taxonomy" id="29388"/>
    <lineage>
        <taxon>Bacteria</taxon>
        <taxon>Bacillati</taxon>
        <taxon>Bacillota</taxon>
        <taxon>Bacilli</taxon>
        <taxon>Bacillales</taxon>
        <taxon>Staphylococcaceae</taxon>
        <taxon>Staphylococcus</taxon>
    </lineage>
</organism>
<dbReference type="Pfam" id="PF01734">
    <property type="entry name" value="Patatin"/>
    <property type="match status" value="1"/>
</dbReference>
<dbReference type="InterPro" id="IPR016035">
    <property type="entry name" value="Acyl_Trfase/lysoPLipase"/>
</dbReference>
<dbReference type="GO" id="GO:0016042">
    <property type="term" value="P:lipid catabolic process"/>
    <property type="evidence" value="ECO:0007669"/>
    <property type="project" value="UniProtKB-UniRule"/>
</dbReference>
<comment type="caution">
    <text evidence="7">The sequence shown here is derived from an EMBL/GenBank/DDBJ whole genome shotgun (WGS) entry which is preliminary data.</text>
</comment>
<dbReference type="InterPro" id="IPR050301">
    <property type="entry name" value="NTE"/>
</dbReference>
<dbReference type="Proteomes" id="UP000550736">
    <property type="component" value="Unassembled WGS sequence"/>
</dbReference>
<dbReference type="AlphaFoldDB" id="A0A7X9ZHX8"/>
<dbReference type="RefSeq" id="WP_030061261.1">
    <property type="nucleotide sequence ID" value="NZ_AP014956.1"/>
</dbReference>
<keyword evidence="8" id="KW-1185">Reference proteome</keyword>
<accession>A0A7X9ZHX8</accession>
<evidence type="ECO:0000313" key="9">
    <source>
        <dbReference type="Proteomes" id="UP000550736"/>
    </source>
</evidence>
<proteinExistence type="predicted"/>
<evidence type="ECO:0000313" key="8">
    <source>
        <dbReference type="Proteomes" id="UP000538955"/>
    </source>
</evidence>
<evidence type="ECO:0000313" key="7">
    <source>
        <dbReference type="EMBL" id="NMK98725.1"/>
    </source>
</evidence>